<dbReference type="RefSeq" id="WP_227019641.1">
    <property type="nucleotide sequence ID" value="NZ_JAGSND010000013.1"/>
</dbReference>
<evidence type="ECO:0000256" key="3">
    <source>
        <dbReference type="ARBA" id="ARBA00022692"/>
    </source>
</evidence>
<evidence type="ECO:0000256" key="6">
    <source>
        <dbReference type="SAM" id="Phobius"/>
    </source>
</evidence>
<evidence type="ECO:0000256" key="2">
    <source>
        <dbReference type="ARBA" id="ARBA00022475"/>
    </source>
</evidence>
<evidence type="ECO:0000256" key="1">
    <source>
        <dbReference type="ARBA" id="ARBA00004651"/>
    </source>
</evidence>
<dbReference type="EMBL" id="JAGSND010000013">
    <property type="protein sequence ID" value="MBR0599515.1"/>
    <property type="molecule type" value="Genomic_DNA"/>
</dbReference>
<dbReference type="InterPro" id="IPR001279">
    <property type="entry name" value="Metallo-B-lactamas"/>
</dbReference>
<feature type="transmembrane region" description="Helical" evidence="6">
    <location>
        <begin position="265"/>
        <end position="281"/>
    </location>
</feature>
<comment type="caution">
    <text evidence="8">The sequence shown here is derived from an EMBL/GenBank/DDBJ whole genome shotgun (WGS) entry which is preliminary data.</text>
</comment>
<dbReference type="PANTHER" id="PTHR30619">
    <property type="entry name" value="DNA INTERNALIZATION/COMPETENCE PROTEIN COMEC/REC2"/>
    <property type="match status" value="1"/>
</dbReference>
<keyword evidence="5 6" id="KW-0472">Membrane</keyword>
<dbReference type="SMART" id="SM00849">
    <property type="entry name" value="Lactamase_B"/>
    <property type="match status" value="1"/>
</dbReference>
<feature type="transmembrane region" description="Helical" evidence="6">
    <location>
        <begin position="375"/>
        <end position="396"/>
    </location>
</feature>
<sequence length="802" mass="91173">MRRPIAFIFLSFISGIAVEFHLKFGLHFLVFITVLSLLLLFFSFFYRQARSYYKTLSLFLLIGVLGCWYFYAAASRTDPLETQAGENCTVTGRVITYEVKSEYGMQFLMRSGGWYRLVCVKGILDHPHEMVGRNVQVYGTVEIPPGSRNPKLFDYQLYLKTKGVHVILRSEKNQIFLLDTKGNPLANQLSRFKHYFTVLLQKSMTEEAHGIFIGMLFGDRSLMSDDLYESFQKNGIAHILSVSGIHVGILYLYISKLLGGRKSMLFYGISLLILTFYAALAEFSPSVVRAELMIVVHMTAKIIYRRYDFTACASAGALAMVLVNPYYLFNVGFQLSYMAVFCLAIVLPGFLRWVDKLEALCQLETPCHIETVIKMIRFLAPLLVIQMGMAPLTAYLFNYFSIASFFVNTPVIVIAGILIPIGISLIPLSFIGGMIFGVGAQAAELFIGAMIRLNDFFYHPGLGFFPVTSPSIGFLFFFYSLLFFLSSEYCRILYQRKLFRKIMTYILIFLILSCGLHLYFGSETHKAGLVFLDVGQGDCLHIKTPTGKNILIDGGGSQNYDVGDKILLPYFLKNGVRSIDLAIVTHHHDDHYLGLVQLAQNLKIKKLGTYEANALREEEILAETGLKKENMLYLTAGERISIEDGIWIEILYPEEQSIKKYHELIREDADENEISLLMKLSFLDMDVLMTGDMGFDGENQILKHYREDPEKLQSDILKIGHHGSRYSTGDVFLKTVDPQIAVFQVGKNNFGHPHPVVIEKCEKKGIMIYRNDLHGAVLLELKKKEMTWHIRTMLEENTRLND</sequence>
<evidence type="ECO:0000313" key="8">
    <source>
        <dbReference type="EMBL" id="MBR0599515.1"/>
    </source>
</evidence>
<accession>A0A8J8B4N2</accession>
<evidence type="ECO:0000256" key="5">
    <source>
        <dbReference type="ARBA" id="ARBA00023136"/>
    </source>
</evidence>
<dbReference type="InterPro" id="IPR036866">
    <property type="entry name" value="RibonucZ/Hydroxyglut_hydro"/>
</dbReference>
<comment type="subcellular location">
    <subcellularLocation>
        <location evidence="1">Cell membrane</location>
        <topology evidence="1">Multi-pass membrane protein</topology>
    </subcellularLocation>
</comment>
<dbReference type="NCBIfam" id="TIGR00361">
    <property type="entry name" value="ComEC_Rec2"/>
    <property type="match status" value="1"/>
</dbReference>
<dbReference type="AlphaFoldDB" id="A0A8J8B4N2"/>
<dbReference type="GO" id="GO:0030420">
    <property type="term" value="P:establishment of competence for transformation"/>
    <property type="evidence" value="ECO:0007669"/>
    <property type="project" value="InterPro"/>
</dbReference>
<feature type="transmembrane region" description="Helical" evidence="6">
    <location>
        <begin position="53"/>
        <end position="71"/>
    </location>
</feature>
<proteinExistence type="predicted"/>
<keyword evidence="4 6" id="KW-1133">Transmembrane helix</keyword>
<reference evidence="8" key="1">
    <citation type="submission" date="2021-04" db="EMBL/GenBank/DDBJ databases">
        <title>Sinoanaerobacter chloroacetimidivorans sp. nov., an obligate anaerobic bacterium isolated from anaerobic sludge.</title>
        <authorList>
            <person name="Bao Y."/>
        </authorList>
    </citation>
    <scope>NUCLEOTIDE SEQUENCE</scope>
    <source>
        <strain evidence="8">BAD-6</strain>
    </source>
</reference>
<evidence type="ECO:0000313" key="9">
    <source>
        <dbReference type="Proteomes" id="UP000675664"/>
    </source>
</evidence>
<organism evidence="8 9">
    <name type="scientific">Sinanaerobacter chloroacetimidivorans</name>
    <dbReference type="NCBI Taxonomy" id="2818044"/>
    <lineage>
        <taxon>Bacteria</taxon>
        <taxon>Bacillati</taxon>
        <taxon>Bacillota</taxon>
        <taxon>Clostridia</taxon>
        <taxon>Peptostreptococcales</taxon>
        <taxon>Anaerovoracaceae</taxon>
        <taxon>Sinanaerobacter</taxon>
    </lineage>
</organism>
<reference evidence="8" key="2">
    <citation type="submission" date="2021-04" db="EMBL/GenBank/DDBJ databases">
        <authorList>
            <person name="Liu J."/>
        </authorList>
    </citation>
    <scope>NUCLEOTIDE SEQUENCE</scope>
    <source>
        <strain evidence="8">BAD-6</strain>
    </source>
</reference>
<dbReference type="Pfam" id="PF00753">
    <property type="entry name" value="Lactamase_B"/>
    <property type="match status" value="1"/>
</dbReference>
<keyword evidence="3 6" id="KW-0812">Transmembrane</keyword>
<feature type="domain" description="Metallo-beta-lactamase" evidence="7">
    <location>
        <begin position="536"/>
        <end position="721"/>
    </location>
</feature>
<dbReference type="InterPro" id="IPR052159">
    <property type="entry name" value="Competence_DNA_uptake"/>
</dbReference>
<evidence type="ECO:0000256" key="4">
    <source>
        <dbReference type="ARBA" id="ARBA00022989"/>
    </source>
</evidence>
<dbReference type="SUPFAM" id="SSF56281">
    <property type="entry name" value="Metallo-hydrolase/oxidoreductase"/>
    <property type="match status" value="1"/>
</dbReference>
<dbReference type="Proteomes" id="UP000675664">
    <property type="component" value="Unassembled WGS sequence"/>
</dbReference>
<feature type="transmembrane region" description="Helical" evidence="6">
    <location>
        <begin position="27"/>
        <end position="46"/>
    </location>
</feature>
<dbReference type="CDD" id="cd07731">
    <property type="entry name" value="ComA-like_MBL-fold"/>
    <property type="match status" value="1"/>
</dbReference>
<protein>
    <submittedName>
        <fullName evidence="8">DNA internalization-related competence protein ComEC/Rec2</fullName>
    </submittedName>
</protein>
<feature type="transmembrane region" description="Helical" evidence="6">
    <location>
        <begin position="402"/>
        <end position="423"/>
    </location>
</feature>
<dbReference type="NCBIfam" id="TIGR00360">
    <property type="entry name" value="ComEC_N-term"/>
    <property type="match status" value="1"/>
</dbReference>
<feature type="transmembrane region" description="Helical" evidence="6">
    <location>
        <begin position="502"/>
        <end position="520"/>
    </location>
</feature>
<feature type="transmembrane region" description="Helical" evidence="6">
    <location>
        <begin position="471"/>
        <end position="490"/>
    </location>
</feature>
<evidence type="ECO:0000259" key="7">
    <source>
        <dbReference type="SMART" id="SM00849"/>
    </source>
</evidence>
<feature type="transmembrane region" description="Helical" evidence="6">
    <location>
        <begin position="430"/>
        <end position="451"/>
    </location>
</feature>
<keyword evidence="2" id="KW-1003">Cell membrane</keyword>
<feature type="transmembrane region" description="Helical" evidence="6">
    <location>
        <begin position="311"/>
        <end position="329"/>
    </location>
</feature>
<gene>
    <name evidence="8" type="ORF">KCX82_16630</name>
</gene>
<dbReference type="Pfam" id="PF13567">
    <property type="entry name" value="DUF4131"/>
    <property type="match status" value="1"/>
</dbReference>
<feature type="transmembrane region" description="Helical" evidence="6">
    <location>
        <begin position="335"/>
        <end position="354"/>
    </location>
</feature>
<keyword evidence="9" id="KW-1185">Reference proteome</keyword>
<dbReference type="Pfam" id="PF03772">
    <property type="entry name" value="Competence"/>
    <property type="match status" value="1"/>
</dbReference>
<dbReference type="GO" id="GO:0005886">
    <property type="term" value="C:plasma membrane"/>
    <property type="evidence" value="ECO:0007669"/>
    <property type="project" value="UniProtKB-SubCell"/>
</dbReference>
<name>A0A8J8B4N2_9FIRM</name>
<dbReference type="PANTHER" id="PTHR30619:SF1">
    <property type="entry name" value="RECOMBINATION PROTEIN 2"/>
    <property type="match status" value="1"/>
</dbReference>
<dbReference type="InterPro" id="IPR025405">
    <property type="entry name" value="DUF4131"/>
</dbReference>
<dbReference type="InterPro" id="IPR004797">
    <property type="entry name" value="Competence_ComEC/Rec2"/>
</dbReference>
<dbReference type="InterPro" id="IPR004477">
    <property type="entry name" value="ComEC_N"/>
</dbReference>
<dbReference type="Gene3D" id="3.60.15.10">
    <property type="entry name" value="Ribonuclease Z/Hydroxyacylglutathione hydrolase-like"/>
    <property type="match status" value="1"/>
</dbReference>
<dbReference type="InterPro" id="IPR035681">
    <property type="entry name" value="ComA-like_MBL"/>
</dbReference>